<evidence type="ECO:0000256" key="8">
    <source>
        <dbReference type="ARBA" id="ARBA00048679"/>
    </source>
</evidence>
<dbReference type="InParanoid" id="A0A423WS72"/>
<comment type="catalytic activity">
    <reaction evidence="7">
        <text>L-threonyl-[protein] + ATP = O-phospho-L-threonyl-[protein] + ADP + H(+)</text>
        <dbReference type="Rhea" id="RHEA:46608"/>
        <dbReference type="Rhea" id="RHEA-COMP:11060"/>
        <dbReference type="Rhea" id="RHEA-COMP:11605"/>
        <dbReference type="ChEBI" id="CHEBI:15378"/>
        <dbReference type="ChEBI" id="CHEBI:30013"/>
        <dbReference type="ChEBI" id="CHEBI:30616"/>
        <dbReference type="ChEBI" id="CHEBI:61977"/>
        <dbReference type="ChEBI" id="CHEBI:456216"/>
        <dbReference type="EC" id="2.7.11.1"/>
    </reaction>
</comment>
<keyword evidence="5" id="KW-0418">Kinase</keyword>
<evidence type="ECO:0000256" key="9">
    <source>
        <dbReference type="SAM" id="MobiDB-lite"/>
    </source>
</evidence>
<keyword evidence="12" id="KW-1185">Reference proteome</keyword>
<name>A0A423WS72_9PEZI</name>
<dbReference type="InterPro" id="IPR000719">
    <property type="entry name" value="Prot_kinase_dom"/>
</dbReference>
<feature type="compositionally biased region" description="Low complexity" evidence="9">
    <location>
        <begin position="23"/>
        <end position="35"/>
    </location>
</feature>
<feature type="region of interest" description="Disordered" evidence="9">
    <location>
        <begin position="1"/>
        <end position="49"/>
    </location>
</feature>
<dbReference type="SUPFAM" id="SSF56112">
    <property type="entry name" value="Protein kinase-like (PK-like)"/>
    <property type="match status" value="2"/>
</dbReference>
<dbReference type="STRING" id="1230097.A0A423WS72"/>
<keyword evidence="6" id="KW-0067">ATP-binding</keyword>
<comment type="catalytic activity">
    <reaction evidence="8">
        <text>L-seryl-[protein] + ATP = O-phospho-L-seryl-[protein] + ADP + H(+)</text>
        <dbReference type="Rhea" id="RHEA:17989"/>
        <dbReference type="Rhea" id="RHEA-COMP:9863"/>
        <dbReference type="Rhea" id="RHEA-COMP:11604"/>
        <dbReference type="ChEBI" id="CHEBI:15378"/>
        <dbReference type="ChEBI" id="CHEBI:29999"/>
        <dbReference type="ChEBI" id="CHEBI:30616"/>
        <dbReference type="ChEBI" id="CHEBI:83421"/>
        <dbReference type="ChEBI" id="CHEBI:456216"/>
        <dbReference type="EC" id="2.7.11.1"/>
    </reaction>
</comment>
<evidence type="ECO:0000259" key="10">
    <source>
        <dbReference type="SMART" id="SM00220"/>
    </source>
</evidence>
<feature type="domain" description="Protein kinase" evidence="10">
    <location>
        <begin position="85"/>
        <end position="251"/>
    </location>
</feature>
<dbReference type="SMART" id="SM00220">
    <property type="entry name" value="S_TKc"/>
    <property type="match status" value="1"/>
</dbReference>
<dbReference type="EMBL" id="LKEB01000042">
    <property type="protein sequence ID" value="ROW06352.1"/>
    <property type="molecule type" value="Genomic_DNA"/>
</dbReference>
<evidence type="ECO:0000256" key="7">
    <source>
        <dbReference type="ARBA" id="ARBA00047899"/>
    </source>
</evidence>
<dbReference type="GO" id="GO:0050684">
    <property type="term" value="P:regulation of mRNA processing"/>
    <property type="evidence" value="ECO:0007669"/>
    <property type="project" value="TreeGrafter"/>
</dbReference>
<evidence type="ECO:0000313" key="11">
    <source>
        <dbReference type="EMBL" id="ROW06352.1"/>
    </source>
</evidence>
<proteinExistence type="predicted"/>
<dbReference type="GO" id="GO:0000245">
    <property type="term" value="P:spliceosomal complex assembly"/>
    <property type="evidence" value="ECO:0007669"/>
    <property type="project" value="TreeGrafter"/>
</dbReference>
<organism evidence="11 12">
    <name type="scientific">Cytospora leucostoma</name>
    <dbReference type="NCBI Taxonomy" id="1230097"/>
    <lineage>
        <taxon>Eukaryota</taxon>
        <taxon>Fungi</taxon>
        <taxon>Dikarya</taxon>
        <taxon>Ascomycota</taxon>
        <taxon>Pezizomycotina</taxon>
        <taxon>Sordariomycetes</taxon>
        <taxon>Sordariomycetidae</taxon>
        <taxon>Diaporthales</taxon>
        <taxon>Cytosporaceae</taxon>
        <taxon>Cytospora</taxon>
    </lineage>
</organism>
<evidence type="ECO:0000256" key="5">
    <source>
        <dbReference type="ARBA" id="ARBA00022777"/>
    </source>
</evidence>
<evidence type="ECO:0000313" key="12">
    <source>
        <dbReference type="Proteomes" id="UP000285146"/>
    </source>
</evidence>
<comment type="caution">
    <text evidence="11">The sequence shown here is derived from an EMBL/GenBank/DDBJ whole genome shotgun (WGS) entry which is preliminary data.</text>
</comment>
<protein>
    <recommendedName>
        <fullName evidence="1">non-specific serine/threonine protein kinase</fullName>
        <ecNumber evidence="1">2.7.11.1</ecNumber>
    </recommendedName>
</protein>
<dbReference type="OrthoDB" id="5979581at2759"/>
<keyword evidence="2" id="KW-0723">Serine/threonine-protein kinase</keyword>
<gene>
    <name evidence="11" type="ORF">VPNG_07516</name>
</gene>
<dbReference type="EC" id="2.7.11.1" evidence="1"/>
<dbReference type="AlphaFoldDB" id="A0A423WS72"/>
<keyword evidence="3" id="KW-0808">Transferase</keyword>
<dbReference type="GO" id="GO:0005737">
    <property type="term" value="C:cytoplasm"/>
    <property type="evidence" value="ECO:0007669"/>
    <property type="project" value="TreeGrafter"/>
</dbReference>
<evidence type="ECO:0000256" key="1">
    <source>
        <dbReference type="ARBA" id="ARBA00012513"/>
    </source>
</evidence>
<dbReference type="GO" id="GO:0005634">
    <property type="term" value="C:nucleus"/>
    <property type="evidence" value="ECO:0007669"/>
    <property type="project" value="TreeGrafter"/>
</dbReference>
<reference evidence="11 12" key="1">
    <citation type="submission" date="2015-09" db="EMBL/GenBank/DDBJ databases">
        <title>Host preference determinants of Valsa canker pathogens revealed by comparative genomics.</title>
        <authorList>
            <person name="Yin Z."/>
            <person name="Huang L."/>
        </authorList>
    </citation>
    <scope>NUCLEOTIDE SEQUENCE [LARGE SCALE GENOMIC DNA]</scope>
    <source>
        <strain evidence="11 12">SXYLt</strain>
    </source>
</reference>
<sequence length="261" mass="29449">MGTHQSRQTGHHHTSIQPEAQRSTTSDTTPTGDSQSRARSPARDFQSSGFTAISESDKLEEENHAWYSIKNWYPVRIGEVFQVRYQVITKIGSGTASTSWLSRDLHEHRYVTIKVYAADQRQGERELAALEHINRVVAKKGVWGLVEGKNLFNDNAGGRWKSALPHMARMVSLLGPPPQYMLDSAPAAKKFFDKKGQFKKAQKVVPTPLQAEEAKLDGAEKEDFIRFISRLLQWDPNKRPNARELGSDPWIKSVYETTDSG</sequence>
<dbReference type="Gene3D" id="1.10.510.10">
    <property type="entry name" value="Transferase(Phosphotransferase) domain 1"/>
    <property type="match status" value="1"/>
</dbReference>
<keyword evidence="4" id="KW-0547">Nucleotide-binding</keyword>
<dbReference type="InterPro" id="IPR051334">
    <property type="entry name" value="SRPK"/>
</dbReference>
<dbReference type="InterPro" id="IPR011009">
    <property type="entry name" value="Kinase-like_dom_sf"/>
</dbReference>
<evidence type="ECO:0000256" key="3">
    <source>
        <dbReference type="ARBA" id="ARBA00022679"/>
    </source>
</evidence>
<evidence type="ECO:0000256" key="4">
    <source>
        <dbReference type="ARBA" id="ARBA00022741"/>
    </source>
</evidence>
<dbReference type="Proteomes" id="UP000285146">
    <property type="component" value="Unassembled WGS sequence"/>
</dbReference>
<evidence type="ECO:0000256" key="2">
    <source>
        <dbReference type="ARBA" id="ARBA00022527"/>
    </source>
</evidence>
<evidence type="ECO:0000256" key="6">
    <source>
        <dbReference type="ARBA" id="ARBA00022840"/>
    </source>
</evidence>
<dbReference type="GO" id="GO:0004674">
    <property type="term" value="F:protein serine/threonine kinase activity"/>
    <property type="evidence" value="ECO:0007669"/>
    <property type="project" value="UniProtKB-KW"/>
</dbReference>
<dbReference type="PANTHER" id="PTHR47634:SF9">
    <property type="entry name" value="PROTEIN KINASE DOMAIN-CONTAINING PROTEIN-RELATED"/>
    <property type="match status" value="1"/>
</dbReference>
<accession>A0A423WS72</accession>
<dbReference type="Gene3D" id="3.30.200.20">
    <property type="entry name" value="Phosphorylase Kinase, domain 1"/>
    <property type="match status" value="1"/>
</dbReference>
<dbReference type="PANTHER" id="PTHR47634">
    <property type="entry name" value="PROTEIN KINASE DOMAIN-CONTAINING PROTEIN-RELATED"/>
    <property type="match status" value="1"/>
</dbReference>
<dbReference type="GO" id="GO:0005524">
    <property type="term" value="F:ATP binding"/>
    <property type="evidence" value="ECO:0007669"/>
    <property type="project" value="UniProtKB-KW"/>
</dbReference>